<evidence type="ECO:0000256" key="6">
    <source>
        <dbReference type="ARBA" id="ARBA00023145"/>
    </source>
</evidence>
<dbReference type="PROSITE" id="PS00135">
    <property type="entry name" value="TRYPSIN_SER"/>
    <property type="match status" value="1"/>
</dbReference>
<dbReference type="InterPro" id="IPR018114">
    <property type="entry name" value="TRYPSIN_HIS"/>
</dbReference>
<dbReference type="Proteomes" id="UP000327044">
    <property type="component" value="Unassembled WGS sequence"/>
</dbReference>
<evidence type="ECO:0000256" key="2">
    <source>
        <dbReference type="ARBA" id="ARBA00022670"/>
    </source>
</evidence>
<keyword evidence="6" id="KW-0865">Zymogen</keyword>
<dbReference type="CDD" id="cd00190">
    <property type="entry name" value="Tryp_SPc"/>
    <property type="match status" value="1"/>
</dbReference>
<evidence type="ECO:0000256" key="8">
    <source>
        <dbReference type="RuleBase" id="RU363034"/>
    </source>
</evidence>
<evidence type="ECO:0000256" key="1">
    <source>
        <dbReference type="ARBA" id="ARBA00007664"/>
    </source>
</evidence>
<dbReference type="SUPFAM" id="SSF50494">
    <property type="entry name" value="Trypsin-like serine proteases"/>
    <property type="match status" value="1"/>
</dbReference>
<keyword evidence="3 9" id="KW-0732">Signal</keyword>
<dbReference type="InterPro" id="IPR001254">
    <property type="entry name" value="Trypsin_dom"/>
</dbReference>
<dbReference type="GO" id="GO:0004252">
    <property type="term" value="F:serine-type endopeptidase activity"/>
    <property type="evidence" value="ECO:0007669"/>
    <property type="project" value="InterPro"/>
</dbReference>
<accession>A0A5N4B5K2</accession>
<dbReference type="EMBL" id="VVIM01000001">
    <property type="protein sequence ID" value="KAB0804897.1"/>
    <property type="molecule type" value="Genomic_DNA"/>
</dbReference>
<evidence type="ECO:0000256" key="4">
    <source>
        <dbReference type="ARBA" id="ARBA00022801"/>
    </source>
</evidence>
<keyword evidence="12" id="KW-1185">Reference proteome</keyword>
<evidence type="ECO:0000256" key="9">
    <source>
        <dbReference type="SAM" id="SignalP"/>
    </source>
</evidence>
<dbReference type="PRINTS" id="PR00722">
    <property type="entry name" value="CHYMOTRYPSIN"/>
</dbReference>
<evidence type="ECO:0000313" key="11">
    <source>
        <dbReference type="EMBL" id="KAB0804897.1"/>
    </source>
</evidence>
<organism evidence="11 12">
    <name type="scientific">Photinus pyralis</name>
    <name type="common">Common eastern firefly</name>
    <name type="synonym">Lampyris pyralis</name>
    <dbReference type="NCBI Taxonomy" id="7054"/>
    <lineage>
        <taxon>Eukaryota</taxon>
        <taxon>Metazoa</taxon>
        <taxon>Ecdysozoa</taxon>
        <taxon>Arthropoda</taxon>
        <taxon>Hexapoda</taxon>
        <taxon>Insecta</taxon>
        <taxon>Pterygota</taxon>
        <taxon>Neoptera</taxon>
        <taxon>Endopterygota</taxon>
        <taxon>Coleoptera</taxon>
        <taxon>Polyphaga</taxon>
        <taxon>Elateriformia</taxon>
        <taxon>Elateroidea</taxon>
        <taxon>Lampyridae</taxon>
        <taxon>Lampyrinae</taxon>
        <taxon>Photinus</taxon>
    </lineage>
</organism>
<dbReference type="SMART" id="SM00020">
    <property type="entry name" value="Tryp_SPc"/>
    <property type="match status" value="1"/>
</dbReference>
<protein>
    <recommendedName>
        <fullName evidence="10">Peptidase S1 domain-containing protein</fullName>
    </recommendedName>
</protein>
<proteinExistence type="inferred from homology"/>
<dbReference type="GO" id="GO:0006508">
    <property type="term" value="P:proteolysis"/>
    <property type="evidence" value="ECO:0007669"/>
    <property type="project" value="UniProtKB-KW"/>
</dbReference>
<keyword evidence="5 8" id="KW-0720">Serine protease</keyword>
<evidence type="ECO:0000256" key="5">
    <source>
        <dbReference type="ARBA" id="ARBA00022825"/>
    </source>
</evidence>
<dbReference type="FunCoup" id="A0A5N4B5K2">
    <property type="interactions" value="78"/>
</dbReference>
<dbReference type="PANTHER" id="PTHR24276:SF91">
    <property type="entry name" value="AT26814P-RELATED"/>
    <property type="match status" value="1"/>
</dbReference>
<dbReference type="Pfam" id="PF00089">
    <property type="entry name" value="Trypsin"/>
    <property type="match status" value="1"/>
</dbReference>
<evidence type="ECO:0000259" key="10">
    <source>
        <dbReference type="PROSITE" id="PS50240"/>
    </source>
</evidence>
<dbReference type="InterPro" id="IPR001314">
    <property type="entry name" value="Peptidase_S1A"/>
</dbReference>
<evidence type="ECO:0000256" key="3">
    <source>
        <dbReference type="ARBA" id="ARBA00022729"/>
    </source>
</evidence>
<keyword evidence="7" id="KW-1015">Disulfide bond</keyword>
<keyword evidence="2 8" id="KW-0645">Protease</keyword>
<dbReference type="PROSITE" id="PS50240">
    <property type="entry name" value="TRYPSIN_DOM"/>
    <property type="match status" value="1"/>
</dbReference>
<dbReference type="Gene3D" id="2.40.10.10">
    <property type="entry name" value="Trypsin-like serine proteases"/>
    <property type="match status" value="1"/>
</dbReference>
<sequence>MFRLVVLSALIVCTYGAQFGLRTVPKLDGRIVGGKPVKIEEFPYQVSLQRYGSHVCGGSIIAPNKILTAAHCTSSSSASSMTVRHSSTYRGSQGVVIKVAHIAQNPAYNPFDISNDVSVLTLTESIKESDIGKPIKLVEFNAVEGGRKAVCTGWGTLSSGGFLPLELQAVDVMEVNRTKCNKSYGGGITDTMICFGSPGKDSCQGDSGGPLVVDGKQVGIVSWGYGCADPDHPGVYAHVAALRNFIDKN</sequence>
<dbReference type="PROSITE" id="PS00134">
    <property type="entry name" value="TRYPSIN_HIS"/>
    <property type="match status" value="1"/>
</dbReference>
<feature type="signal peptide" evidence="9">
    <location>
        <begin position="1"/>
        <end position="16"/>
    </location>
</feature>
<name>A0A5N4B5K2_PHOPY</name>
<dbReference type="InParanoid" id="A0A5N4B5K2"/>
<feature type="domain" description="Peptidase S1" evidence="10">
    <location>
        <begin position="31"/>
        <end position="249"/>
    </location>
</feature>
<dbReference type="PANTHER" id="PTHR24276">
    <property type="entry name" value="POLYSERASE-RELATED"/>
    <property type="match status" value="1"/>
</dbReference>
<comment type="caution">
    <text evidence="11">The sequence shown here is derived from an EMBL/GenBank/DDBJ whole genome shotgun (WGS) entry which is preliminary data.</text>
</comment>
<evidence type="ECO:0000313" key="12">
    <source>
        <dbReference type="Proteomes" id="UP000327044"/>
    </source>
</evidence>
<dbReference type="InterPro" id="IPR009003">
    <property type="entry name" value="Peptidase_S1_PA"/>
</dbReference>
<gene>
    <name evidence="11" type="ORF">PPYR_01867</name>
</gene>
<dbReference type="InterPro" id="IPR050430">
    <property type="entry name" value="Peptidase_S1"/>
</dbReference>
<comment type="similarity">
    <text evidence="1">Belongs to the peptidase S1 family.</text>
</comment>
<reference evidence="11 12" key="1">
    <citation type="journal article" date="2018" name="Elife">
        <title>Firefly genomes illuminate parallel origins of bioluminescence in beetles.</title>
        <authorList>
            <person name="Fallon T.R."/>
            <person name="Lower S.E."/>
            <person name="Chang C.H."/>
            <person name="Bessho-Uehara M."/>
            <person name="Martin G.J."/>
            <person name="Bewick A.J."/>
            <person name="Behringer M."/>
            <person name="Debat H.J."/>
            <person name="Wong I."/>
            <person name="Day J.C."/>
            <person name="Suvorov A."/>
            <person name="Silva C.J."/>
            <person name="Stanger-Hall K.F."/>
            <person name="Hall D.W."/>
            <person name="Schmitz R.J."/>
            <person name="Nelson D.R."/>
            <person name="Lewis S.M."/>
            <person name="Shigenobu S."/>
            <person name="Bybee S.M."/>
            <person name="Larracuente A.M."/>
            <person name="Oba Y."/>
            <person name="Weng J.K."/>
        </authorList>
    </citation>
    <scope>NUCLEOTIDE SEQUENCE [LARGE SCALE GENOMIC DNA]</scope>
    <source>
        <strain evidence="11">1611_PpyrPB1</strain>
        <tissue evidence="11">Whole body</tissue>
    </source>
</reference>
<dbReference type="FunFam" id="2.40.10.10:FF:000077">
    <property type="entry name" value="Predicted protein"/>
    <property type="match status" value="1"/>
</dbReference>
<dbReference type="InterPro" id="IPR043504">
    <property type="entry name" value="Peptidase_S1_PA_chymotrypsin"/>
</dbReference>
<feature type="chain" id="PRO_5024414390" description="Peptidase S1 domain-containing protein" evidence="9">
    <location>
        <begin position="17"/>
        <end position="249"/>
    </location>
</feature>
<keyword evidence="4 8" id="KW-0378">Hydrolase</keyword>
<dbReference type="AlphaFoldDB" id="A0A5N4B5K2"/>
<evidence type="ECO:0000256" key="7">
    <source>
        <dbReference type="ARBA" id="ARBA00023157"/>
    </source>
</evidence>
<dbReference type="InterPro" id="IPR033116">
    <property type="entry name" value="TRYPSIN_SER"/>
</dbReference>